<evidence type="ECO:0000313" key="1">
    <source>
        <dbReference type="EMBL" id="SVA45079.1"/>
    </source>
</evidence>
<accession>A0A381VXR0</accession>
<protein>
    <recommendedName>
        <fullName evidence="2">DUF3310 domain-containing protein</fullName>
    </recommendedName>
</protein>
<dbReference type="AlphaFoldDB" id="A0A381VXR0"/>
<name>A0A381VXR0_9ZZZZ</name>
<evidence type="ECO:0008006" key="2">
    <source>
        <dbReference type="Google" id="ProtNLM"/>
    </source>
</evidence>
<sequence length="79" mass="9197">MELEEYIDSTYDEHYSKNKYQATEFIIDGGHGEGFCIGNILKYAQRYGRKGDKNRSDLLKLIHYGIIALHVNETEKVKK</sequence>
<gene>
    <name evidence="1" type="ORF">METZ01_LOCUS97933</name>
</gene>
<dbReference type="Pfam" id="PF11753">
    <property type="entry name" value="DUF3310"/>
    <property type="match status" value="1"/>
</dbReference>
<dbReference type="EMBL" id="UINC01010105">
    <property type="protein sequence ID" value="SVA45079.1"/>
    <property type="molecule type" value="Genomic_DNA"/>
</dbReference>
<proteinExistence type="predicted"/>
<organism evidence="1">
    <name type="scientific">marine metagenome</name>
    <dbReference type="NCBI Taxonomy" id="408172"/>
    <lineage>
        <taxon>unclassified sequences</taxon>
        <taxon>metagenomes</taxon>
        <taxon>ecological metagenomes</taxon>
    </lineage>
</organism>
<reference evidence="1" key="1">
    <citation type="submission" date="2018-05" db="EMBL/GenBank/DDBJ databases">
        <authorList>
            <person name="Lanie J.A."/>
            <person name="Ng W.-L."/>
            <person name="Kazmierczak K.M."/>
            <person name="Andrzejewski T.M."/>
            <person name="Davidsen T.M."/>
            <person name="Wayne K.J."/>
            <person name="Tettelin H."/>
            <person name="Glass J.I."/>
            <person name="Rusch D."/>
            <person name="Podicherti R."/>
            <person name="Tsui H.-C.T."/>
            <person name="Winkler M.E."/>
        </authorList>
    </citation>
    <scope>NUCLEOTIDE SEQUENCE</scope>
</reference>
<dbReference type="InterPro" id="IPR021739">
    <property type="entry name" value="SaV-like"/>
</dbReference>